<reference evidence="2" key="1">
    <citation type="journal article" date="2014" name="Int. J. Syst. Evol. Microbiol.">
        <title>Complete genome sequence of Corynebacterium casei LMG S-19264T (=DSM 44701T), isolated from a smear-ripened cheese.</title>
        <authorList>
            <consortium name="US DOE Joint Genome Institute (JGI-PGF)"/>
            <person name="Walter F."/>
            <person name="Albersmeier A."/>
            <person name="Kalinowski J."/>
            <person name="Ruckert C."/>
        </authorList>
    </citation>
    <scope>NUCLEOTIDE SEQUENCE</scope>
    <source>
        <strain evidence="2">JCM 4477</strain>
    </source>
</reference>
<dbReference type="InterPro" id="IPR051797">
    <property type="entry name" value="TrmB-like"/>
</dbReference>
<dbReference type="SMART" id="SM00421">
    <property type="entry name" value="HTH_LUXR"/>
    <property type="match status" value="1"/>
</dbReference>
<reference evidence="2" key="2">
    <citation type="submission" date="2020-09" db="EMBL/GenBank/DDBJ databases">
        <authorList>
            <person name="Sun Q."/>
            <person name="Ohkuma M."/>
        </authorList>
    </citation>
    <scope>NUCLEOTIDE SEQUENCE</scope>
    <source>
        <strain evidence="2">JCM 4477</strain>
    </source>
</reference>
<dbReference type="InterPro" id="IPR016032">
    <property type="entry name" value="Sig_transdc_resp-reg_C-effctor"/>
</dbReference>
<protein>
    <recommendedName>
        <fullName evidence="1">HTH luxR-type domain-containing protein</fullName>
    </recommendedName>
</protein>
<dbReference type="InterPro" id="IPR000792">
    <property type="entry name" value="Tscrpt_reg_LuxR_C"/>
</dbReference>
<dbReference type="InterPro" id="IPR036388">
    <property type="entry name" value="WH-like_DNA-bd_sf"/>
</dbReference>
<evidence type="ECO:0000313" key="2">
    <source>
        <dbReference type="EMBL" id="GHE89110.1"/>
    </source>
</evidence>
<dbReference type="PANTHER" id="PTHR34293:SF1">
    <property type="entry name" value="HTH-TYPE TRANSCRIPTIONAL REGULATOR TRMBL2"/>
    <property type="match status" value="1"/>
</dbReference>
<dbReference type="Proteomes" id="UP000630718">
    <property type="component" value="Unassembled WGS sequence"/>
</dbReference>
<dbReference type="Gene3D" id="1.10.10.10">
    <property type="entry name" value="Winged helix-like DNA-binding domain superfamily/Winged helix DNA-binding domain"/>
    <property type="match status" value="1"/>
</dbReference>
<name>A0A919A5N2_9ACTN</name>
<evidence type="ECO:0000259" key="1">
    <source>
        <dbReference type="SMART" id="SM00421"/>
    </source>
</evidence>
<dbReference type="GO" id="GO:0006355">
    <property type="term" value="P:regulation of DNA-templated transcription"/>
    <property type="evidence" value="ECO:0007669"/>
    <property type="project" value="InterPro"/>
</dbReference>
<gene>
    <name evidence="2" type="ORF">GCM10018772_11020</name>
</gene>
<organism evidence="2 3">
    <name type="scientific">Streptomyces fumanus</name>
    <dbReference type="NCBI Taxonomy" id="67302"/>
    <lineage>
        <taxon>Bacteria</taxon>
        <taxon>Bacillati</taxon>
        <taxon>Actinomycetota</taxon>
        <taxon>Actinomycetes</taxon>
        <taxon>Kitasatosporales</taxon>
        <taxon>Streptomycetaceae</taxon>
        <taxon>Streptomyces</taxon>
    </lineage>
</organism>
<comment type="caution">
    <text evidence="2">The sequence shown here is derived from an EMBL/GenBank/DDBJ whole genome shotgun (WGS) entry which is preliminary data.</text>
</comment>
<dbReference type="SUPFAM" id="SSF46894">
    <property type="entry name" value="C-terminal effector domain of the bipartite response regulators"/>
    <property type="match status" value="1"/>
</dbReference>
<dbReference type="RefSeq" id="WP_190202962.1">
    <property type="nucleotide sequence ID" value="NZ_BNBI01000002.1"/>
</dbReference>
<sequence length="329" mass="36019">MTTPPPHREHGVEDLCAAGSLLYARALAEGRLGAEETAQAPCLLDLGLLGPALDAPHLWEPVPPALALHKLLRASGQRIAEERRREEKLAETFAPLLRGARGHPAAGGTPALGVLSGKERIDRAIAEVLAEAREELLTIQPYGSHIGPPPHVHEPAIRRDQEFLDRGGRIRTLYQHTLRYAPTVLARYERLTGDVQARTLDEITERLVLIDRTAAFVPANAERTMALEVRHPALISYLATTFERFWRLATPMHPRAVRQPTLGGVTARQRAIAALLVEGHTDAVIADRLGMNVRTAREHIAKLAATLGSESRAQLGYLIARSGILDREA</sequence>
<accession>A0A919A5N2</accession>
<keyword evidence="3" id="KW-1185">Reference proteome</keyword>
<dbReference type="EMBL" id="BNBI01000002">
    <property type="protein sequence ID" value="GHE89110.1"/>
    <property type="molecule type" value="Genomic_DNA"/>
</dbReference>
<proteinExistence type="predicted"/>
<dbReference type="GO" id="GO:0003677">
    <property type="term" value="F:DNA binding"/>
    <property type="evidence" value="ECO:0007669"/>
    <property type="project" value="InterPro"/>
</dbReference>
<feature type="domain" description="HTH luxR-type" evidence="1">
    <location>
        <begin position="262"/>
        <end position="319"/>
    </location>
</feature>
<dbReference type="PANTHER" id="PTHR34293">
    <property type="entry name" value="HTH-TYPE TRANSCRIPTIONAL REGULATOR TRMBL2"/>
    <property type="match status" value="1"/>
</dbReference>
<dbReference type="AlphaFoldDB" id="A0A919A5N2"/>
<evidence type="ECO:0000313" key="3">
    <source>
        <dbReference type="Proteomes" id="UP000630718"/>
    </source>
</evidence>